<dbReference type="EMBL" id="KB469296">
    <property type="protein sequence ID" value="EPQ61202.1"/>
    <property type="molecule type" value="Genomic_DNA"/>
</dbReference>
<organism evidence="1 2">
    <name type="scientific">Gloeophyllum trabeum (strain ATCC 11539 / FP-39264 / Madison 617)</name>
    <name type="common">Brown rot fungus</name>
    <dbReference type="NCBI Taxonomy" id="670483"/>
    <lineage>
        <taxon>Eukaryota</taxon>
        <taxon>Fungi</taxon>
        <taxon>Dikarya</taxon>
        <taxon>Basidiomycota</taxon>
        <taxon>Agaricomycotina</taxon>
        <taxon>Agaricomycetes</taxon>
        <taxon>Gloeophyllales</taxon>
        <taxon>Gloeophyllaceae</taxon>
        <taxon>Gloeophyllum</taxon>
    </lineage>
</organism>
<dbReference type="KEGG" id="gtr:GLOTRDRAFT_98052"/>
<dbReference type="GeneID" id="19310029"/>
<dbReference type="RefSeq" id="XP_007861425.1">
    <property type="nucleotide sequence ID" value="XM_007863234.1"/>
</dbReference>
<keyword evidence="2" id="KW-1185">Reference proteome</keyword>
<dbReference type="AlphaFoldDB" id="S7QPE8"/>
<dbReference type="Proteomes" id="UP000030669">
    <property type="component" value="Unassembled WGS sequence"/>
</dbReference>
<sequence>MDERVMGQAGATCTWSGVLSRILKCQKIQQMRLNFAATFHVSFRRILTPFKSYRATLFIR</sequence>
<accession>S7QPE8</accession>
<evidence type="ECO:0000313" key="1">
    <source>
        <dbReference type="EMBL" id="EPQ61202.1"/>
    </source>
</evidence>
<name>S7QPE8_GLOTA</name>
<reference evidence="1 2" key="1">
    <citation type="journal article" date="2012" name="Science">
        <title>The Paleozoic origin of enzymatic lignin decomposition reconstructed from 31 fungal genomes.</title>
        <authorList>
            <person name="Floudas D."/>
            <person name="Binder M."/>
            <person name="Riley R."/>
            <person name="Barry K."/>
            <person name="Blanchette R.A."/>
            <person name="Henrissat B."/>
            <person name="Martinez A.T."/>
            <person name="Otillar R."/>
            <person name="Spatafora J.W."/>
            <person name="Yadav J.S."/>
            <person name="Aerts A."/>
            <person name="Benoit I."/>
            <person name="Boyd A."/>
            <person name="Carlson A."/>
            <person name="Copeland A."/>
            <person name="Coutinho P.M."/>
            <person name="de Vries R.P."/>
            <person name="Ferreira P."/>
            <person name="Findley K."/>
            <person name="Foster B."/>
            <person name="Gaskell J."/>
            <person name="Glotzer D."/>
            <person name="Gorecki P."/>
            <person name="Heitman J."/>
            <person name="Hesse C."/>
            <person name="Hori C."/>
            <person name="Igarashi K."/>
            <person name="Jurgens J.A."/>
            <person name="Kallen N."/>
            <person name="Kersten P."/>
            <person name="Kohler A."/>
            <person name="Kuees U."/>
            <person name="Kumar T.K.A."/>
            <person name="Kuo A."/>
            <person name="LaButti K."/>
            <person name="Larrondo L.F."/>
            <person name="Lindquist E."/>
            <person name="Ling A."/>
            <person name="Lombard V."/>
            <person name="Lucas S."/>
            <person name="Lundell T."/>
            <person name="Martin R."/>
            <person name="McLaughlin D.J."/>
            <person name="Morgenstern I."/>
            <person name="Morin E."/>
            <person name="Murat C."/>
            <person name="Nagy L.G."/>
            <person name="Nolan M."/>
            <person name="Ohm R.A."/>
            <person name="Patyshakuliyeva A."/>
            <person name="Rokas A."/>
            <person name="Ruiz-Duenas F.J."/>
            <person name="Sabat G."/>
            <person name="Salamov A."/>
            <person name="Samejima M."/>
            <person name="Schmutz J."/>
            <person name="Slot J.C."/>
            <person name="St John F."/>
            <person name="Stenlid J."/>
            <person name="Sun H."/>
            <person name="Sun S."/>
            <person name="Syed K."/>
            <person name="Tsang A."/>
            <person name="Wiebenga A."/>
            <person name="Young D."/>
            <person name="Pisabarro A."/>
            <person name="Eastwood D.C."/>
            <person name="Martin F."/>
            <person name="Cullen D."/>
            <person name="Grigoriev I.V."/>
            <person name="Hibbett D.S."/>
        </authorList>
    </citation>
    <scope>NUCLEOTIDE SEQUENCE [LARGE SCALE GENOMIC DNA]</scope>
    <source>
        <strain evidence="1 2">ATCC 11539</strain>
    </source>
</reference>
<proteinExistence type="predicted"/>
<evidence type="ECO:0000313" key="2">
    <source>
        <dbReference type="Proteomes" id="UP000030669"/>
    </source>
</evidence>
<protein>
    <submittedName>
        <fullName evidence="1">Uncharacterized protein</fullName>
    </submittedName>
</protein>
<feature type="non-terminal residue" evidence="1">
    <location>
        <position position="60"/>
    </location>
</feature>
<gene>
    <name evidence="1" type="ORF">GLOTRDRAFT_98052</name>
</gene>
<dbReference type="HOGENOM" id="CLU_2948059_0_0_1"/>